<dbReference type="PANTHER" id="PTHR16515:SF49">
    <property type="entry name" value="GASTRULA ZINC FINGER PROTEIN XLCGF49.1-LIKE-RELATED"/>
    <property type="match status" value="1"/>
</dbReference>
<feature type="domain" description="C2H2-type" evidence="8">
    <location>
        <begin position="142"/>
        <end position="169"/>
    </location>
</feature>
<accession>A0AAV2QZ91</accession>
<dbReference type="FunFam" id="3.30.160.60:FF:002343">
    <property type="entry name" value="Zinc finger protein 33A"/>
    <property type="match status" value="2"/>
</dbReference>
<keyword evidence="3" id="KW-0677">Repeat</keyword>
<dbReference type="InterPro" id="IPR036236">
    <property type="entry name" value="Znf_C2H2_sf"/>
</dbReference>
<evidence type="ECO:0000256" key="3">
    <source>
        <dbReference type="ARBA" id="ARBA00022737"/>
    </source>
</evidence>
<keyword evidence="4 7" id="KW-0863">Zinc-finger</keyword>
<dbReference type="AlphaFoldDB" id="A0AAV2QZ91"/>
<evidence type="ECO:0000259" key="8">
    <source>
        <dbReference type="PROSITE" id="PS50157"/>
    </source>
</evidence>
<dbReference type="GO" id="GO:0005634">
    <property type="term" value="C:nucleus"/>
    <property type="evidence" value="ECO:0007669"/>
    <property type="project" value="UniProtKB-SubCell"/>
</dbReference>
<dbReference type="Proteomes" id="UP001497623">
    <property type="component" value="Unassembled WGS sequence"/>
</dbReference>
<reference evidence="9 10" key="1">
    <citation type="submission" date="2024-05" db="EMBL/GenBank/DDBJ databases">
        <authorList>
            <person name="Wallberg A."/>
        </authorList>
    </citation>
    <scope>NUCLEOTIDE SEQUENCE [LARGE SCALE GENOMIC DNA]</scope>
</reference>
<gene>
    <name evidence="9" type="ORF">MNOR_LOCUS18128</name>
</gene>
<evidence type="ECO:0000313" key="10">
    <source>
        <dbReference type="Proteomes" id="UP001497623"/>
    </source>
</evidence>
<comment type="caution">
    <text evidence="9">The sequence shown here is derived from an EMBL/GenBank/DDBJ whole genome shotgun (WGS) entry which is preliminary data.</text>
</comment>
<sequence>MNKDNIIDDWSSEWGRLEFVEEGFPTNKDIAMKREIVSTESNGNYSPLVVFQKSINDNIEGKIKVKEDVGEYEMSIQSQVEKEKPYKCSQCEKAFSDKTNLVRHLRTHTGEKTYKCNYCDKDFSYNSDLELHLRTHTGEKPYQCSQCDKAFSQNITLVSHMRTHTGEKPYQC</sequence>
<dbReference type="FunFam" id="3.30.160.60:FF:001918">
    <property type="match status" value="1"/>
</dbReference>
<keyword evidence="2" id="KW-0479">Metal-binding</keyword>
<evidence type="ECO:0000256" key="4">
    <source>
        <dbReference type="ARBA" id="ARBA00022771"/>
    </source>
</evidence>
<feature type="domain" description="C2H2-type" evidence="8">
    <location>
        <begin position="86"/>
        <end position="113"/>
    </location>
</feature>
<dbReference type="GO" id="GO:0008270">
    <property type="term" value="F:zinc ion binding"/>
    <property type="evidence" value="ECO:0007669"/>
    <property type="project" value="UniProtKB-KW"/>
</dbReference>
<dbReference type="PANTHER" id="PTHR16515">
    <property type="entry name" value="PR DOMAIN ZINC FINGER PROTEIN"/>
    <property type="match status" value="1"/>
</dbReference>
<dbReference type="SMART" id="SM00355">
    <property type="entry name" value="ZnF_C2H2"/>
    <property type="match status" value="3"/>
</dbReference>
<protein>
    <recommendedName>
        <fullName evidence="8">C2H2-type domain-containing protein</fullName>
    </recommendedName>
</protein>
<dbReference type="Pfam" id="PF00096">
    <property type="entry name" value="zf-C2H2"/>
    <property type="match status" value="3"/>
</dbReference>
<evidence type="ECO:0000256" key="5">
    <source>
        <dbReference type="ARBA" id="ARBA00022833"/>
    </source>
</evidence>
<organism evidence="9 10">
    <name type="scientific">Meganyctiphanes norvegica</name>
    <name type="common">Northern krill</name>
    <name type="synonym">Thysanopoda norvegica</name>
    <dbReference type="NCBI Taxonomy" id="48144"/>
    <lineage>
        <taxon>Eukaryota</taxon>
        <taxon>Metazoa</taxon>
        <taxon>Ecdysozoa</taxon>
        <taxon>Arthropoda</taxon>
        <taxon>Crustacea</taxon>
        <taxon>Multicrustacea</taxon>
        <taxon>Malacostraca</taxon>
        <taxon>Eumalacostraca</taxon>
        <taxon>Eucarida</taxon>
        <taxon>Euphausiacea</taxon>
        <taxon>Euphausiidae</taxon>
        <taxon>Meganyctiphanes</taxon>
    </lineage>
</organism>
<evidence type="ECO:0000256" key="6">
    <source>
        <dbReference type="ARBA" id="ARBA00023242"/>
    </source>
</evidence>
<dbReference type="InterPro" id="IPR050331">
    <property type="entry name" value="Zinc_finger"/>
</dbReference>
<evidence type="ECO:0000256" key="2">
    <source>
        <dbReference type="ARBA" id="ARBA00022723"/>
    </source>
</evidence>
<evidence type="ECO:0000313" key="9">
    <source>
        <dbReference type="EMBL" id="CAL4105601.1"/>
    </source>
</evidence>
<feature type="domain" description="C2H2-type" evidence="8">
    <location>
        <begin position="114"/>
        <end position="141"/>
    </location>
</feature>
<dbReference type="GO" id="GO:0006355">
    <property type="term" value="P:regulation of DNA-templated transcription"/>
    <property type="evidence" value="ECO:0007669"/>
    <property type="project" value="UniProtKB-ARBA"/>
</dbReference>
<name>A0AAV2QZ91_MEGNR</name>
<dbReference type="PROSITE" id="PS00028">
    <property type="entry name" value="ZINC_FINGER_C2H2_1"/>
    <property type="match status" value="3"/>
</dbReference>
<dbReference type="EMBL" id="CAXKWB010012815">
    <property type="protein sequence ID" value="CAL4105601.1"/>
    <property type="molecule type" value="Genomic_DNA"/>
</dbReference>
<evidence type="ECO:0000256" key="1">
    <source>
        <dbReference type="ARBA" id="ARBA00004123"/>
    </source>
</evidence>
<proteinExistence type="predicted"/>
<comment type="subcellular location">
    <subcellularLocation>
        <location evidence="1">Nucleus</location>
    </subcellularLocation>
</comment>
<keyword evidence="6" id="KW-0539">Nucleus</keyword>
<dbReference type="PROSITE" id="PS50157">
    <property type="entry name" value="ZINC_FINGER_C2H2_2"/>
    <property type="match status" value="3"/>
</dbReference>
<dbReference type="SUPFAM" id="SSF57667">
    <property type="entry name" value="beta-beta-alpha zinc fingers"/>
    <property type="match status" value="2"/>
</dbReference>
<evidence type="ECO:0000256" key="7">
    <source>
        <dbReference type="PROSITE-ProRule" id="PRU00042"/>
    </source>
</evidence>
<keyword evidence="10" id="KW-1185">Reference proteome</keyword>
<dbReference type="InterPro" id="IPR013087">
    <property type="entry name" value="Znf_C2H2_type"/>
</dbReference>
<dbReference type="Gene3D" id="3.30.160.60">
    <property type="entry name" value="Classic Zinc Finger"/>
    <property type="match status" value="3"/>
</dbReference>
<feature type="non-terminal residue" evidence="9">
    <location>
        <position position="172"/>
    </location>
</feature>
<keyword evidence="5" id="KW-0862">Zinc</keyword>